<feature type="region of interest" description="Disordered" evidence="3">
    <location>
        <begin position="1"/>
        <end position="32"/>
    </location>
</feature>
<dbReference type="InterPro" id="IPR001647">
    <property type="entry name" value="HTH_TetR"/>
</dbReference>
<feature type="domain" description="HTH tetR-type" evidence="4">
    <location>
        <begin position="39"/>
        <end position="99"/>
    </location>
</feature>
<dbReference type="RefSeq" id="WP_337693985.1">
    <property type="nucleotide sequence ID" value="NZ_JBBEGN010000002.1"/>
</dbReference>
<sequence length="217" mass="23325">MSRSASVVPLLTSEPAATSGEEGAPSFGKARGRPADDVVLRRREIFSAVVPLIPDGGARRLTMARAARAAGLSVGGLYHRFDGKRSLLLYGLAPENLGRACADFQARWGHVGPVELVSRALDGFSDAVDRWVRPSVDAAGQLGIDVLQGALEDAMTTELVGMVRSVRRMRPDLPDDRAADLERALRRVCTAHVVDPTARDGELREQLRLTVVGALYS</sequence>
<evidence type="ECO:0000313" key="6">
    <source>
        <dbReference type="Proteomes" id="UP001385809"/>
    </source>
</evidence>
<evidence type="ECO:0000256" key="1">
    <source>
        <dbReference type="ARBA" id="ARBA00023125"/>
    </source>
</evidence>
<dbReference type="PROSITE" id="PS50977">
    <property type="entry name" value="HTH_TETR_2"/>
    <property type="match status" value="1"/>
</dbReference>
<reference evidence="5 6" key="1">
    <citation type="submission" date="2024-03" db="EMBL/GenBank/DDBJ databases">
        <title>Actinomycetospora sp. OC33-EN08, a novel actinomycete isolated from wild orchid (Aerides multiflora).</title>
        <authorList>
            <person name="Suriyachadkun C."/>
        </authorList>
    </citation>
    <scope>NUCLEOTIDE SEQUENCE [LARGE SCALE GENOMIC DNA]</scope>
    <source>
        <strain evidence="5 6">OC33-EN08</strain>
    </source>
</reference>
<dbReference type="InterPro" id="IPR009057">
    <property type="entry name" value="Homeodomain-like_sf"/>
</dbReference>
<proteinExistence type="predicted"/>
<feature type="DNA-binding region" description="H-T-H motif" evidence="2">
    <location>
        <begin position="62"/>
        <end position="81"/>
    </location>
</feature>
<dbReference type="Pfam" id="PF00440">
    <property type="entry name" value="TetR_N"/>
    <property type="match status" value="1"/>
</dbReference>
<comment type="caution">
    <text evidence="5">The sequence shown here is derived from an EMBL/GenBank/DDBJ whole genome shotgun (WGS) entry which is preliminary data.</text>
</comment>
<dbReference type="EMBL" id="JBBEGN010000002">
    <property type="protein sequence ID" value="MEJ2867379.1"/>
    <property type="molecule type" value="Genomic_DNA"/>
</dbReference>
<evidence type="ECO:0000256" key="3">
    <source>
        <dbReference type="SAM" id="MobiDB-lite"/>
    </source>
</evidence>
<keyword evidence="1 2" id="KW-0238">DNA-binding</keyword>
<dbReference type="SUPFAM" id="SSF46689">
    <property type="entry name" value="Homeodomain-like"/>
    <property type="match status" value="1"/>
</dbReference>
<evidence type="ECO:0000259" key="4">
    <source>
        <dbReference type="PROSITE" id="PS50977"/>
    </source>
</evidence>
<organism evidence="5 6">
    <name type="scientific">Actinomycetospora aurantiaca</name>
    <dbReference type="NCBI Taxonomy" id="3129233"/>
    <lineage>
        <taxon>Bacteria</taxon>
        <taxon>Bacillati</taxon>
        <taxon>Actinomycetota</taxon>
        <taxon>Actinomycetes</taxon>
        <taxon>Pseudonocardiales</taxon>
        <taxon>Pseudonocardiaceae</taxon>
        <taxon>Actinomycetospora</taxon>
    </lineage>
</organism>
<evidence type="ECO:0000313" key="5">
    <source>
        <dbReference type="EMBL" id="MEJ2867379.1"/>
    </source>
</evidence>
<accession>A0ABU8MJ81</accession>
<evidence type="ECO:0000256" key="2">
    <source>
        <dbReference type="PROSITE-ProRule" id="PRU00335"/>
    </source>
</evidence>
<gene>
    <name evidence="5" type="ORF">WCD74_06345</name>
</gene>
<keyword evidence="6" id="KW-1185">Reference proteome</keyword>
<protein>
    <submittedName>
        <fullName evidence="5">Helix-turn-helix domain-containing protein</fullName>
    </submittedName>
</protein>
<name>A0ABU8MJ81_9PSEU</name>
<dbReference type="Gene3D" id="1.10.357.10">
    <property type="entry name" value="Tetracycline Repressor, domain 2"/>
    <property type="match status" value="1"/>
</dbReference>
<dbReference type="Proteomes" id="UP001385809">
    <property type="component" value="Unassembled WGS sequence"/>
</dbReference>